<evidence type="ECO:0000259" key="6">
    <source>
        <dbReference type="Pfam" id="PF02953"/>
    </source>
</evidence>
<dbReference type="InterPro" id="IPR035427">
    <property type="entry name" value="Tim10-like_dom_sf"/>
</dbReference>
<keyword evidence="4 5" id="KW-0811">Translocation</keyword>
<keyword evidence="5" id="KW-0143">Chaperone</keyword>
<keyword evidence="8" id="KW-1185">Reference proteome</keyword>
<comment type="function">
    <text evidence="5">Mitochondrial intermembrane chaperone that participates in the import and insertion of some multi-pass transmembrane proteins into the mitochondrial inner membrane. Also required for the transfer of beta-barrel precursors from the TOM complex to the sorting and assembly machinery (SAM complex) of the outer membrane. Acts as a chaperone-like protein that protects the hydrophobic precursors from aggregation and guide them through the mitochondrial intermembrane space.</text>
</comment>
<organism evidence="7 8">
    <name type="scientific">Malassezia yamatoensis</name>
    <dbReference type="NCBI Taxonomy" id="253288"/>
    <lineage>
        <taxon>Eukaryota</taxon>
        <taxon>Fungi</taxon>
        <taxon>Dikarya</taxon>
        <taxon>Basidiomycota</taxon>
        <taxon>Ustilaginomycotina</taxon>
        <taxon>Malasseziomycetes</taxon>
        <taxon>Malasseziales</taxon>
        <taxon>Malasseziaceae</taxon>
        <taxon>Malassezia</taxon>
    </lineage>
</organism>
<proteinExistence type="inferred from homology"/>
<reference evidence="7 8" key="1">
    <citation type="submission" date="2023-03" db="EMBL/GenBank/DDBJ databases">
        <title>Mating type loci evolution in Malassezia.</title>
        <authorList>
            <person name="Coelho M.A."/>
        </authorList>
    </citation>
    <scope>NUCLEOTIDE SEQUENCE [LARGE SCALE GENOMIC DNA]</scope>
    <source>
        <strain evidence="7 8">CBS 9725</strain>
    </source>
</reference>
<keyword evidence="5" id="KW-1015">Disulfide bond</keyword>
<dbReference type="GO" id="GO:0005743">
    <property type="term" value="C:mitochondrial inner membrane"/>
    <property type="evidence" value="ECO:0007669"/>
    <property type="project" value="UniProtKB-SubCell"/>
</dbReference>
<keyword evidence="3 5" id="KW-0653">Protein transport</keyword>
<evidence type="ECO:0000256" key="2">
    <source>
        <dbReference type="ARBA" id="ARBA00022792"/>
    </source>
</evidence>
<dbReference type="AlphaFoldDB" id="A0AAJ6CI34"/>
<dbReference type="SUPFAM" id="SSF144122">
    <property type="entry name" value="Tim10-like"/>
    <property type="match status" value="1"/>
</dbReference>
<comment type="subunit">
    <text evidence="5">Heterohexamer.</text>
</comment>
<evidence type="ECO:0000256" key="5">
    <source>
        <dbReference type="RuleBase" id="RU367043"/>
    </source>
</evidence>
<dbReference type="GO" id="GO:0015031">
    <property type="term" value="P:protein transport"/>
    <property type="evidence" value="ECO:0007669"/>
    <property type="project" value="UniProtKB-KW"/>
</dbReference>
<keyword evidence="2 5" id="KW-0999">Mitochondrion inner membrane</keyword>
<protein>
    <recommendedName>
        <fullName evidence="5">Mitochondrial import inner membrane translocase subunit</fullName>
    </recommendedName>
</protein>
<accession>A0AAJ6CI34</accession>
<gene>
    <name evidence="7" type="primary">TIM8</name>
    <name evidence="7" type="ORF">MYAM1_001168</name>
</gene>
<keyword evidence="2 5" id="KW-0472">Membrane</keyword>
<comment type="domain">
    <text evidence="5">The twin CX3C motif contains 4 conserved Cys residues that form 2 disulfide bonds in the mitochondrial intermembrane space.</text>
</comment>
<feature type="domain" description="Tim10-like" evidence="6">
    <location>
        <begin position="16"/>
        <end position="78"/>
    </location>
</feature>
<dbReference type="EMBL" id="CP119943">
    <property type="protein sequence ID" value="WFC98441.1"/>
    <property type="molecule type" value="Genomic_DNA"/>
</dbReference>
<evidence type="ECO:0000313" key="7">
    <source>
        <dbReference type="EMBL" id="WFC98441.1"/>
    </source>
</evidence>
<sequence length="85" mass="9463">MSANLTDADQKELNTFLDAEQSKARVQTTVHSFTERCWDQCVTSSIGTRFGRGEEACLANCVERSFLDTSLFIVKKLESQRGLAA</sequence>
<comment type="subcellular location">
    <subcellularLocation>
        <location evidence="5">Mitochondrion inner membrane</location>
        <topology evidence="5">Peripheral membrane protein</topology>
        <orientation evidence="5">Intermembrane side</orientation>
    </subcellularLocation>
</comment>
<dbReference type="InterPro" id="IPR004217">
    <property type="entry name" value="Tim10-like"/>
</dbReference>
<evidence type="ECO:0000256" key="3">
    <source>
        <dbReference type="ARBA" id="ARBA00022927"/>
    </source>
</evidence>
<dbReference type="Proteomes" id="UP001219567">
    <property type="component" value="Chromosome 1"/>
</dbReference>
<comment type="similarity">
    <text evidence="1 5">Belongs to the small Tim family.</text>
</comment>
<dbReference type="Gene3D" id="1.10.287.810">
    <property type="entry name" value="Mitochondrial import inner membrane translocase subunit tim13 like domains"/>
    <property type="match status" value="1"/>
</dbReference>
<dbReference type="Pfam" id="PF02953">
    <property type="entry name" value="zf-Tim10_DDP"/>
    <property type="match status" value="1"/>
</dbReference>
<name>A0AAJ6CI34_9BASI</name>
<keyword evidence="5" id="KW-0813">Transport</keyword>
<evidence type="ECO:0000256" key="1">
    <source>
        <dbReference type="ARBA" id="ARBA00006720"/>
    </source>
</evidence>
<evidence type="ECO:0000256" key="4">
    <source>
        <dbReference type="ARBA" id="ARBA00023010"/>
    </source>
</evidence>
<keyword evidence="5" id="KW-0496">Mitochondrion</keyword>
<evidence type="ECO:0000313" key="8">
    <source>
        <dbReference type="Proteomes" id="UP001219567"/>
    </source>
</evidence>